<feature type="non-terminal residue" evidence="7">
    <location>
        <position position="287"/>
    </location>
</feature>
<proteinExistence type="predicted"/>
<dbReference type="PANTHER" id="PTHR23503">
    <property type="entry name" value="SOLUTE CARRIER FAMILY 2"/>
    <property type="match status" value="1"/>
</dbReference>
<comment type="caution">
    <text evidence="7">The sequence shown here is derived from an EMBL/GenBank/DDBJ whole genome shotgun (WGS) entry which is preliminary data.</text>
</comment>
<feature type="domain" description="Major facilitator superfamily (MFS) profile" evidence="6">
    <location>
        <begin position="74"/>
        <end position="287"/>
    </location>
</feature>
<organism evidence="7 8">
    <name type="scientific">Caenorhabditis auriculariae</name>
    <dbReference type="NCBI Taxonomy" id="2777116"/>
    <lineage>
        <taxon>Eukaryota</taxon>
        <taxon>Metazoa</taxon>
        <taxon>Ecdysozoa</taxon>
        <taxon>Nematoda</taxon>
        <taxon>Chromadorea</taxon>
        <taxon>Rhabditida</taxon>
        <taxon>Rhabditina</taxon>
        <taxon>Rhabditomorpha</taxon>
        <taxon>Rhabditoidea</taxon>
        <taxon>Rhabditidae</taxon>
        <taxon>Peloderinae</taxon>
        <taxon>Caenorhabditis</taxon>
    </lineage>
</organism>
<evidence type="ECO:0000256" key="4">
    <source>
        <dbReference type="ARBA" id="ARBA00023136"/>
    </source>
</evidence>
<reference evidence="7" key="1">
    <citation type="submission" date="2020-10" db="EMBL/GenBank/DDBJ databases">
        <authorList>
            <person name="Kikuchi T."/>
        </authorList>
    </citation>
    <scope>NUCLEOTIDE SEQUENCE</scope>
    <source>
        <strain evidence="7">NKZ352</strain>
    </source>
</reference>
<dbReference type="PANTHER" id="PTHR23503:SF43">
    <property type="entry name" value="MAJOR FACILITATOR SUPERFAMILY (MFS) PROFILE DOMAIN-CONTAINING PROTEIN"/>
    <property type="match status" value="1"/>
</dbReference>
<gene>
    <name evidence="7" type="ORF">CAUJ_LOCUS10896</name>
</gene>
<dbReference type="InterPro" id="IPR036259">
    <property type="entry name" value="MFS_trans_sf"/>
</dbReference>
<keyword evidence="4 5" id="KW-0472">Membrane</keyword>
<feature type="transmembrane region" description="Helical" evidence="5">
    <location>
        <begin position="159"/>
        <end position="180"/>
    </location>
</feature>
<dbReference type="Proteomes" id="UP000835052">
    <property type="component" value="Unassembled WGS sequence"/>
</dbReference>
<protein>
    <recommendedName>
        <fullName evidence="6">Major facilitator superfamily (MFS) profile domain-containing protein</fullName>
    </recommendedName>
</protein>
<evidence type="ECO:0000256" key="3">
    <source>
        <dbReference type="ARBA" id="ARBA00022989"/>
    </source>
</evidence>
<name>A0A8S1HIM7_9PELO</name>
<dbReference type="InterPro" id="IPR005828">
    <property type="entry name" value="MFS_sugar_transport-like"/>
</dbReference>
<evidence type="ECO:0000313" key="8">
    <source>
        <dbReference type="Proteomes" id="UP000835052"/>
    </source>
</evidence>
<sequence>MLTWNLIYTIVGFSLLGNFSVFQITIFALVPVPLTQMFNQSFSQRYGVELSELGRGQFCDTASNIAPDVLGDKLITLLTRHRLFLTFSRPRKKTPKNATSRQGNRKTGAVKKQNFCDTASDIAVSTIFSAITLTSCIAQVLGIFFLLPFFDKRGRKFAVVYLRFFMGMAAGLCQAASGYFVSAELFLLSIFIASLALTLKTAATVLFISECAPNSKRGFATTIVAIGDTLMWCTVQTLSYPAIFGNIERWYYIPIFSIFLCLLFLTFLSRIPESPKKLALSGKYDEA</sequence>
<comment type="subcellular location">
    <subcellularLocation>
        <location evidence="1">Membrane</location>
        <topology evidence="1">Multi-pass membrane protein</topology>
    </subcellularLocation>
</comment>
<feature type="transmembrane region" description="Helical" evidence="5">
    <location>
        <begin position="186"/>
        <end position="207"/>
    </location>
</feature>
<dbReference type="Gene3D" id="1.20.1250.20">
    <property type="entry name" value="MFS general substrate transporter like domains"/>
    <property type="match status" value="1"/>
</dbReference>
<feature type="transmembrane region" description="Helical" evidence="5">
    <location>
        <begin position="250"/>
        <end position="268"/>
    </location>
</feature>
<keyword evidence="8" id="KW-1185">Reference proteome</keyword>
<dbReference type="AlphaFoldDB" id="A0A8S1HIM7"/>
<evidence type="ECO:0000256" key="2">
    <source>
        <dbReference type="ARBA" id="ARBA00022692"/>
    </source>
</evidence>
<dbReference type="Pfam" id="PF00083">
    <property type="entry name" value="Sugar_tr"/>
    <property type="match status" value="1"/>
</dbReference>
<dbReference type="EMBL" id="CAJGYM010000049">
    <property type="protein sequence ID" value="CAD6194977.1"/>
    <property type="molecule type" value="Genomic_DNA"/>
</dbReference>
<keyword evidence="2 5" id="KW-0812">Transmembrane</keyword>
<dbReference type="InterPro" id="IPR045263">
    <property type="entry name" value="GLUT"/>
</dbReference>
<keyword evidence="3 5" id="KW-1133">Transmembrane helix</keyword>
<feature type="transmembrane region" description="Helical" evidence="5">
    <location>
        <begin position="7"/>
        <end position="30"/>
    </location>
</feature>
<feature type="transmembrane region" description="Helical" evidence="5">
    <location>
        <begin position="122"/>
        <end position="147"/>
    </location>
</feature>
<evidence type="ECO:0000256" key="5">
    <source>
        <dbReference type="SAM" id="Phobius"/>
    </source>
</evidence>
<dbReference type="SUPFAM" id="SSF103473">
    <property type="entry name" value="MFS general substrate transporter"/>
    <property type="match status" value="1"/>
</dbReference>
<dbReference type="InterPro" id="IPR020846">
    <property type="entry name" value="MFS_dom"/>
</dbReference>
<evidence type="ECO:0000256" key="1">
    <source>
        <dbReference type="ARBA" id="ARBA00004141"/>
    </source>
</evidence>
<accession>A0A8S1HIM7</accession>
<dbReference type="GO" id="GO:0015149">
    <property type="term" value="F:hexose transmembrane transporter activity"/>
    <property type="evidence" value="ECO:0007669"/>
    <property type="project" value="TreeGrafter"/>
</dbReference>
<evidence type="ECO:0000259" key="6">
    <source>
        <dbReference type="PROSITE" id="PS50850"/>
    </source>
</evidence>
<dbReference type="GO" id="GO:0016020">
    <property type="term" value="C:membrane"/>
    <property type="evidence" value="ECO:0007669"/>
    <property type="project" value="UniProtKB-SubCell"/>
</dbReference>
<dbReference type="PROSITE" id="PS50850">
    <property type="entry name" value="MFS"/>
    <property type="match status" value="1"/>
</dbReference>
<dbReference type="OrthoDB" id="3936150at2759"/>
<evidence type="ECO:0000313" key="7">
    <source>
        <dbReference type="EMBL" id="CAD6194977.1"/>
    </source>
</evidence>